<reference evidence="2" key="1">
    <citation type="journal article" date="2011" name="MBio">
        <title>Novel metabolic attributes of the genus Cyanothece, comprising a group of unicellular nitrogen-fixing Cyanobacteria.</title>
        <authorList>
            <person name="Bandyopadhyay A."/>
            <person name="Elvitigala T."/>
            <person name="Welsh E."/>
            <person name="Stockel J."/>
            <person name="Liberton M."/>
            <person name="Min H."/>
            <person name="Sherman L.A."/>
            <person name="Pakrasi H.B."/>
        </authorList>
    </citation>
    <scope>NUCLEOTIDE SEQUENCE [LARGE SCALE GENOMIC DNA]</scope>
    <source>
        <strain evidence="2">PCC 7822</strain>
    </source>
</reference>
<accession>E0UB38</accession>
<dbReference type="eggNOG" id="COG2801">
    <property type="taxonomic scope" value="Bacteria"/>
</dbReference>
<dbReference type="STRING" id="497965.Cyan7822_4369"/>
<dbReference type="Pfam" id="PF09366">
    <property type="entry name" value="DUF1997"/>
    <property type="match status" value="1"/>
</dbReference>
<evidence type="ECO:0008006" key="3">
    <source>
        <dbReference type="Google" id="ProtNLM"/>
    </source>
</evidence>
<dbReference type="OrthoDB" id="456116at2"/>
<organism evidence="1 2">
    <name type="scientific">Gloeothece verrucosa (strain PCC 7822)</name>
    <name type="common">Cyanothece sp. (strain PCC 7822)</name>
    <dbReference type="NCBI Taxonomy" id="497965"/>
    <lineage>
        <taxon>Bacteria</taxon>
        <taxon>Bacillati</taxon>
        <taxon>Cyanobacteriota</taxon>
        <taxon>Cyanophyceae</taxon>
        <taxon>Oscillatoriophycideae</taxon>
        <taxon>Chroococcales</taxon>
        <taxon>Aphanothecaceae</taxon>
        <taxon>Gloeothece</taxon>
        <taxon>Gloeothece verrucosa</taxon>
    </lineage>
</organism>
<dbReference type="EMBL" id="CP002198">
    <property type="protein sequence ID" value="ADN16283.1"/>
    <property type="molecule type" value="Genomic_DNA"/>
</dbReference>
<sequence length="249" mass="28275">MQSHYFNQQALDLSESSSMYSVIDESTEQLELASATPVDFQTHFAGCMEMYSDAQTVAHYLAAHEGWFCRCAEPMKTQSFGENGYILAIGRYGAFGFDVEPKMAVILAPAVDNTYDMYSVAIPDEPYMGYEVDYQASMRLDEISVDQAAKGIEQIFKKQGMSEVPQVITRVKWQLHLKVSVRFPKFIYKLPVSVIQKTGDRVLTEIVRQISPRLTLKVQKDFHQSHELPLPSKEGREFYKISASEEKVA</sequence>
<dbReference type="HOGENOM" id="CLU_096499_0_0_3"/>
<keyword evidence="2" id="KW-1185">Reference proteome</keyword>
<dbReference type="AlphaFoldDB" id="E0UB38"/>
<evidence type="ECO:0000313" key="2">
    <source>
        <dbReference type="Proteomes" id="UP000008206"/>
    </source>
</evidence>
<dbReference type="Proteomes" id="UP000008206">
    <property type="component" value="Chromosome"/>
</dbReference>
<evidence type="ECO:0000313" key="1">
    <source>
        <dbReference type="EMBL" id="ADN16283.1"/>
    </source>
</evidence>
<gene>
    <name evidence="1" type="ordered locus">Cyan7822_4369</name>
</gene>
<dbReference type="InterPro" id="IPR018971">
    <property type="entry name" value="DUF1997"/>
</dbReference>
<dbReference type="RefSeq" id="WP_013324346.1">
    <property type="nucleotide sequence ID" value="NC_014501.1"/>
</dbReference>
<dbReference type="KEGG" id="cyj:Cyan7822_4369"/>
<protein>
    <recommendedName>
        <fullName evidence="3">DUF1997 domain-containing protein</fullName>
    </recommendedName>
</protein>
<name>E0UB38_GLOV7</name>
<proteinExistence type="predicted"/>